<evidence type="ECO:0000256" key="5">
    <source>
        <dbReference type="ARBA" id="ARBA00023237"/>
    </source>
</evidence>
<feature type="domain" description="RagB/SusD" evidence="7">
    <location>
        <begin position="322"/>
        <end position="474"/>
    </location>
</feature>
<dbReference type="EMBL" id="FMYE01000090">
    <property type="protein sequence ID" value="SDB79577.1"/>
    <property type="molecule type" value="Genomic_DNA"/>
</dbReference>
<keyword evidence="4" id="KW-0472">Membrane</keyword>
<keyword evidence="3 6" id="KW-0732">Signal</keyword>
<gene>
    <name evidence="9" type="ORF">SAMN05192581_10904</name>
</gene>
<dbReference type="RefSeq" id="WP_074560379.1">
    <property type="nucleotide sequence ID" value="NZ_FMYE01000090.1"/>
</dbReference>
<dbReference type="PROSITE" id="PS51257">
    <property type="entry name" value="PROKAR_LIPOPROTEIN"/>
    <property type="match status" value="1"/>
</dbReference>
<dbReference type="InterPro" id="IPR033985">
    <property type="entry name" value="SusD-like_N"/>
</dbReference>
<dbReference type="Pfam" id="PF07980">
    <property type="entry name" value="SusD_RagB"/>
    <property type="match status" value="1"/>
</dbReference>
<keyword evidence="5" id="KW-0998">Cell outer membrane</keyword>
<comment type="subcellular location">
    <subcellularLocation>
        <location evidence="1">Cell outer membrane</location>
    </subcellularLocation>
</comment>
<evidence type="ECO:0000259" key="7">
    <source>
        <dbReference type="Pfam" id="PF07980"/>
    </source>
</evidence>
<dbReference type="Pfam" id="PF14322">
    <property type="entry name" value="SusD-like_3"/>
    <property type="match status" value="1"/>
</dbReference>
<proteinExistence type="inferred from homology"/>
<name>A0A1G6GC51_BACOV</name>
<feature type="signal peptide" evidence="6">
    <location>
        <begin position="1"/>
        <end position="22"/>
    </location>
</feature>
<evidence type="ECO:0000256" key="2">
    <source>
        <dbReference type="ARBA" id="ARBA00006275"/>
    </source>
</evidence>
<organism evidence="9 10">
    <name type="scientific">Bacteroides ovatus</name>
    <dbReference type="NCBI Taxonomy" id="28116"/>
    <lineage>
        <taxon>Bacteria</taxon>
        <taxon>Pseudomonadati</taxon>
        <taxon>Bacteroidota</taxon>
        <taxon>Bacteroidia</taxon>
        <taxon>Bacteroidales</taxon>
        <taxon>Bacteroidaceae</taxon>
        <taxon>Bacteroides</taxon>
    </lineage>
</organism>
<dbReference type="InterPro" id="IPR011990">
    <property type="entry name" value="TPR-like_helical_dom_sf"/>
</dbReference>
<evidence type="ECO:0000256" key="3">
    <source>
        <dbReference type="ARBA" id="ARBA00022729"/>
    </source>
</evidence>
<dbReference type="GO" id="GO:0009279">
    <property type="term" value="C:cell outer membrane"/>
    <property type="evidence" value="ECO:0007669"/>
    <property type="project" value="UniProtKB-SubCell"/>
</dbReference>
<evidence type="ECO:0000313" key="10">
    <source>
        <dbReference type="Proteomes" id="UP000183670"/>
    </source>
</evidence>
<dbReference type="SUPFAM" id="SSF48452">
    <property type="entry name" value="TPR-like"/>
    <property type="match status" value="1"/>
</dbReference>
<feature type="chain" id="PRO_5010367189" evidence="6">
    <location>
        <begin position="23"/>
        <end position="509"/>
    </location>
</feature>
<evidence type="ECO:0000256" key="4">
    <source>
        <dbReference type="ARBA" id="ARBA00023136"/>
    </source>
</evidence>
<reference evidence="9 10" key="1">
    <citation type="submission" date="2016-10" db="EMBL/GenBank/DDBJ databases">
        <authorList>
            <person name="de Groot N.N."/>
        </authorList>
    </citation>
    <scope>NUCLEOTIDE SEQUENCE [LARGE SCALE GENOMIC DNA]</scope>
    <source>
        <strain evidence="9 10">NLAE-zl-C500</strain>
    </source>
</reference>
<dbReference type="Proteomes" id="UP000183670">
    <property type="component" value="Unassembled WGS sequence"/>
</dbReference>
<evidence type="ECO:0000313" key="9">
    <source>
        <dbReference type="EMBL" id="SDB79577.1"/>
    </source>
</evidence>
<feature type="domain" description="SusD-like N-terminal" evidence="8">
    <location>
        <begin position="107"/>
        <end position="222"/>
    </location>
</feature>
<dbReference type="Gene3D" id="1.25.40.390">
    <property type="match status" value="1"/>
</dbReference>
<evidence type="ECO:0000256" key="6">
    <source>
        <dbReference type="SAM" id="SignalP"/>
    </source>
</evidence>
<sequence>MKKIYRTIISLACLALTFSSCQDWLDLYPSDEIKEEYLFSSGDGFRTALNGIYRKLSTFDLYGSNLTWGIVDAWGQVYDKNRAPTSGSGQAMSKICNFNYKHSELTPTTDAMWNAAWNIIANCNNLIQQAEVADPALFYDHDTERRMILGEAIGVRAYMHFDLLRMYAPAPAANPNTRTFIPYVDKYPSYVNDKQTVSYCLEHAIADLKESQRILFDIDTESTNFNPDRRFVQKVAGEGAFAALRGYRLNYYAVTAILARVYLYAGMNDEAYAEAKKLIDEEEKTKYFAADESYYASDNFKNGNMKMYDNIIFALYSPTELVDWDSEINHLTDGKSESDQNYLSWSSKMLDAVYGIEKENDFRFKYQLELKYYGYNYRTLKYYKQVESTEYGKANNQIIPMIRMSEVYYIAAEAIYTEGDLLKIAEAKSYLEKVKKGRGIKTVDYSSVSSKNDFVNMIVNDARREFFGEGQTLYMFKRLNKVLTCDSGEIPMTEEYVVLPLPDSESNIK</sequence>
<protein>
    <submittedName>
        <fullName evidence="9">SusD family protein</fullName>
    </submittedName>
</protein>
<evidence type="ECO:0000256" key="1">
    <source>
        <dbReference type="ARBA" id="ARBA00004442"/>
    </source>
</evidence>
<comment type="similarity">
    <text evidence="2">Belongs to the SusD family.</text>
</comment>
<dbReference type="AlphaFoldDB" id="A0A1G6GC51"/>
<dbReference type="InterPro" id="IPR012944">
    <property type="entry name" value="SusD_RagB_dom"/>
</dbReference>
<accession>A0A1G6GC51</accession>
<evidence type="ECO:0000259" key="8">
    <source>
        <dbReference type="Pfam" id="PF14322"/>
    </source>
</evidence>